<evidence type="ECO:0000313" key="1">
    <source>
        <dbReference type="EMBL" id="KAJ8361658.1"/>
    </source>
</evidence>
<evidence type="ECO:0000313" key="2">
    <source>
        <dbReference type="Proteomes" id="UP001221898"/>
    </source>
</evidence>
<protein>
    <submittedName>
        <fullName evidence="1">Uncharacterized protein</fullName>
    </submittedName>
</protein>
<dbReference type="AlphaFoldDB" id="A0AAD7R333"/>
<dbReference type="Proteomes" id="UP001221898">
    <property type="component" value="Unassembled WGS sequence"/>
</dbReference>
<sequence>MFLKTQLCHRPRPACIRAVLASITALDGAHRTAADAVYATCVELDAPAPSPHKETADVDTLRLLFSAP</sequence>
<comment type="caution">
    <text evidence="1">The sequence shown here is derived from an EMBL/GenBank/DDBJ whole genome shotgun (WGS) entry which is preliminary data.</text>
</comment>
<accession>A0AAD7R333</accession>
<dbReference type="EMBL" id="JAINUG010000937">
    <property type="protein sequence ID" value="KAJ8361658.1"/>
    <property type="molecule type" value="Genomic_DNA"/>
</dbReference>
<proteinExistence type="predicted"/>
<name>A0AAD7R333_9TELE</name>
<keyword evidence="2" id="KW-1185">Reference proteome</keyword>
<reference evidence="1" key="1">
    <citation type="journal article" date="2023" name="Science">
        <title>Genome structures resolve the early diversification of teleost fishes.</title>
        <authorList>
            <person name="Parey E."/>
            <person name="Louis A."/>
            <person name="Montfort J."/>
            <person name="Bouchez O."/>
            <person name="Roques C."/>
            <person name="Iampietro C."/>
            <person name="Lluch J."/>
            <person name="Castinel A."/>
            <person name="Donnadieu C."/>
            <person name="Desvignes T."/>
            <person name="Floi Bucao C."/>
            <person name="Jouanno E."/>
            <person name="Wen M."/>
            <person name="Mejri S."/>
            <person name="Dirks R."/>
            <person name="Jansen H."/>
            <person name="Henkel C."/>
            <person name="Chen W.J."/>
            <person name="Zahm M."/>
            <person name="Cabau C."/>
            <person name="Klopp C."/>
            <person name="Thompson A.W."/>
            <person name="Robinson-Rechavi M."/>
            <person name="Braasch I."/>
            <person name="Lecointre G."/>
            <person name="Bobe J."/>
            <person name="Postlethwait J.H."/>
            <person name="Berthelot C."/>
            <person name="Roest Crollius H."/>
            <person name="Guiguen Y."/>
        </authorList>
    </citation>
    <scope>NUCLEOTIDE SEQUENCE</scope>
    <source>
        <strain evidence="1">NC1722</strain>
    </source>
</reference>
<gene>
    <name evidence="1" type="ORF">AAFF_G00432240</name>
</gene>
<organism evidence="1 2">
    <name type="scientific">Aldrovandia affinis</name>
    <dbReference type="NCBI Taxonomy" id="143900"/>
    <lineage>
        <taxon>Eukaryota</taxon>
        <taxon>Metazoa</taxon>
        <taxon>Chordata</taxon>
        <taxon>Craniata</taxon>
        <taxon>Vertebrata</taxon>
        <taxon>Euteleostomi</taxon>
        <taxon>Actinopterygii</taxon>
        <taxon>Neopterygii</taxon>
        <taxon>Teleostei</taxon>
        <taxon>Notacanthiformes</taxon>
        <taxon>Halosauridae</taxon>
        <taxon>Aldrovandia</taxon>
    </lineage>
</organism>